<keyword evidence="5" id="KW-0964">Secreted</keyword>
<dbReference type="Proteomes" id="UP000799436">
    <property type="component" value="Unassembled WGS sequence"/>
</dbReference>
<keyword evidence="10 15" id="KW-0472">Membrane</keyword>
<dbReference type="AlphaFoldDB" id="A0A6G1L752"/>
<evidence type="ECO:0000259" key="17">
    <source>
        <dbReference type="SMART" id="SM00747"/>
    </source>
</evidence>
<dbReference type="PANTHER" id="PTHR33048:SF160">
    <property type="entry name" value="SAT4 FAMILY MEMBRANE PROTEIN"/>
    <property type="match status" value="1"/>
</dbReference>
<evidence type="ECO:0000256" key="1">
    <source>
        <dbReference type="ARBA" id="ARBA00004141"/>
    </source>
</evidence>
<evidence type="ECO:0000256" key="10">
    <source>
        <dbReference type="ARBA" id="ARBA00023136"/>
    </source>
</evidence>
<dbReference type="Pfam" id="PF05730">
    <property type="entry name" value="CFEM"/>
    <property type="match status" value="1"/>
</dbReference>
<feature type="domain" description="CFEM" evidence="17">
    <location>
        <begin position="37"/>
        <end position="100"/>
    </location>
</feature>
<feature type="transmembrane region" description="Helical" evidence="15">
    <location>
        <begin position="110"/>
        <end position="131"/>
    </location>
</feature>
<evidence type="ECO:0000256" key="5">
    <source>
        <dbReference type="ARBA" id="ARBA00022525"/>
    </source>
</evidence>
<comment type="similarity">
    <text evidence="4">Belongs to the RBT5 family.</text>
</comment>
<dbReference type="InterPro" id="IPR008427">
    <property type="entry name" value="Extracellular_membr_CFEM_dom"/>
</dbReference>
<accession>A0A6G1L752</accession>
<gene>
    <name evidence="18" type="ORF">EJ03DRAFT_383130</name>
</gene>
<reference evidence="18" key="1">
    <citation type="journal article" date="2020" name="Stud. Mycol.">
        <title>101 Dothideomycetes genomes: a test case for predicting lifestyles and emergence of pathogens.</title>
        <authorList>
            <person name="Haridas S."/>
            <person name="Albert R."/>
            <person name="Binder M."/>
            <person name="Bloem J."/>
            <person name="Labutti K."/>
            <person name="Salamov A."/>
            <person name="Andreopoulos B."/>
            <person name="Baker S."/>
            <person name="Barry K."/>
            <person name="Bills G."/>
            <person name="Bluhm B."/>
            <person name="Cannon C."/>
            <person name="Castanera R."/>
            <person name="Culley D."/>
            <person name="Daum C."/>
            <person name="Ezra D."/>
            <person name="Gonzalez J."/>
            <person name="Henrissat B."/>
            <person name="Kuo A."/>
            <person name="Liang C."/>
            <person name="Lipzen A."/>
            <person name="Lutzoni F."/>
            <person name="Magnuson J."/>
            <person name="Mondo S."/>
            <person name="Nolan M."/>
            <person name="Ohm R."/>
            <person name="Pangilinan J."/>
            <person name="Park H.-J."/>
            <person name="Ramirez L."/>
            <person name="Alfaro M."/>
            <person name="Sun H."/>
            <person name="Tritt A."/>
            <person name="Yoshinaga Y."/>
            <person name="Zwiers L.-H."/>
            <person name="Turgeon B."/>
            <person name="Goodwin S."/>
            <person name="Spatafora J."/>
            <person name="Crous P."/>
            <person name="Grigoriev I."/>
        </authorList>
    </citation>
    <scope>NUCLEOTIDE SEQUENCE</scope>
    <source>
        <strain evidence="18">CBS 116005</strain>
    </source>
</reference>
<evidence type="ECO:0000256" key="6">
    <source>
        <dbReference type="ARBA" id="ARBA00022622"/>
    </source>
</evidence>
<feature type="region of interest" description="Disordered" evidence="14">
    <location>
        <begin position="408"/>
        <end position="469"/>
    </location>
</feature>
<evidence type="ECO:0000256" key="2">
    <source>
        <dbReference type="ARBA" id="ARBA00004589"/>
    </source>
</evidence>
<evidence type="ECO:0000313" key="19">
    <source>
        <dbReference type="Proteomes" id="UP000799436"/>
    </source>
</evidence>
<keyword evidence="9 15" id="KW-1133">Transmembrane helix</keyword>
<evidence type="ECO:0000256" key="4">
    <source>
        <dbReference type="ARBA" id="ARBA00010031"/>
    </source>
</evidence>
<feature type="transmembrane region" description="Helical" evidence="15">
    <location>
        <begin position="222"/>
        <end position="250"/>
    </location>
</feature>
<sequence>MKLGSVALVVELFALSTLAQQHAERDGQDQVSRRQGDFTYLPACATECLLQTTDILSCESDLSCICANNTFLTQTASCVSAYCTVREALRAKAWHAEVCDSPGRSQRADVLSLTWVMYGAALIAIFMRLLARRSGTGLSWDDGIAAGCMLLLTVLAVLVTLMVVYGLGHDIWTVKYDNVYNFFELFYVNEIIYVALNGFIKISILLLYLRIFPKTVSHDFRYLCWIMTSLCAAYLVSNSLVFIFQCHPVAYAWTSWDSQHTGHCIDIQAFTYASIAINIALEIAVFTLPIPRLLRIDMSLRKKIVACLTFTVGFTVTGCGIARAVTLPSLSSTNPTWDFVRLAELSMAESSLGIICACLPPAAHLLRQLVHSKRSDYAERGSPFNSKRNSRMVTPLDIWTTGDVEEMSPVRTETTVERSWEQTMTQQEKRRWGKKVRDGSEGSEKDEDGLGLEAWPSEDTLGESGSGRI</sequence>
<dbReference type="SMART" id="SM00747">
    <property type="entry name" value="CFEM"/>
    <property type="match status" value="1"/>
</dbReference>
<evidence type="ECO:0000256" key="11">
    <source>
        <dbReference type="ARBA" id="ARBA00023157"/>
    </source>
</evidence>
<evidence type="ECO:0000256" key="12">
    <source>
        <dbReference type="ARBA" id="ARBA00023288"/>
    </source>
</evidence>
<feature type="signal peptide" evidence="16">
    <location>
        <begin position="1"/>
        <end position="19"/>
    </location>
</feature>
<keyword evidence="7 15" id="KW-0812">Transmembrane</keyword>
<dbReference type="OrthoDB" id="2496787at2759"/>
<evidence type="ECO:0000256" key="3">
    <source>
        <dbReference type="ARBA" id="ARBA00004613"/>
    </source>
</evidence>
<keyword evidence="12" id="KW-0449">Lipoprotein</keyword>
<dbReference type="GO" id="GO:0098552">
    <property type="term" value="C:side of membrane"/>
    <property type="evidence" value="ECO:0007669"/>
    <property type="project" value="UniProtKB-KW"/>
</dbReference>
<feature type="transmembrane region" description="Helical" evidence="15">
    <location>
        <begin position="143"/>
        <end position="167"/>
    </location>
</feature>
<dbReference type="InterPro" id="IPR052337">
    <property type="entry name" value="SAT4-like"/>
</dbReference>
<dbReference type="Pfam" id="PF20684">
    <property type="entry name" value="Fung_rhodopsin"/>
    <property type="match status" value="1"/>
</dbReference>
<dbReference type="InterPro" id="IPR049326">
    <property type="entry name" value="Rhodopsin_dom_fungi"/>
</dbReference>
<feature type="transmembrane region" description="Helical" evidence="15">
    <location>
        <begin position="187"/>
        <end position="210"/>
    </location>
</feature>
<keyword evidence="11" id="KW-1015">Disulfide bond</keyword>
<evidence type="ECO:0000256" key="14">
    <source>
        <dbReference type="SAM" id="MobiDB-lite"/>
    </source>
</evidence>
<proteinExistence type="inferred from homology"/>
<comment type="subcellular location">
    <subcellularLocation>
        <location evidence="2">Membrane</location>
        <topology evidence="2">Lipid-anchor</topology>
        <topology evidence="2">GPI-anchor</topology>
    </subcellularLocation>
    <subcellularLocation>
        <location evidence="1">Membrane</location>
        <topology evidence="1">Multi-pass membrane protein</topology>
    </subcellularLocation>
    <subcellularLocation>
        <location evidence="3">Secreted</location>
    </subcellularLocation>
</comment>
<keyword evidence="6" id="KW-0336">GPI-anchor</keyword>
<evidence type="ECO:0000256" key="15">
    <source>
        <dbReference type="SAM" id="Phobius"/>
    </source>
</evidence>
<keyword evidence="19" id="KW-1185">Reference proteome</keyword>
<feature type="transmembrane region" description="Helical" evidence="15">
    <location>
        <begin position="270"/>
        <end position="291"/>
    </location>
</feature>
<evidence type="ECO:0000256" key="16">
    <source>
        <dbReference type="SAM" id="SignalP"/>
    </source>
</evidence>
<feature type="chain" id="PRO_5026047374" description="CFEM domain-containing protein" evidence="16">
    <location>
        <begin position="20"/>
        <end position="469"/>
    </location>
</feature>
<dbReference type="PANTHER" id="PTHR33048">
    <property type="entry name" value="PTH11-LIKE INTEGRAL MEMBRANE PROTEIN (AFU_ORTHOLOGUE AFUA_5G11245)"/>
    <property type="match status" value="1"/>
</dbReference>
<feature type="compositionally biased region" description="Basic and acidic residues" evidence="14">
    <location>
        <begin position="427"/>
        <end position="443"/>
    </location>
</feature>
<evidence type="ECO:0000256" key="13">
    <source>
        <dbReference type="ARBA" id="ARBA00038359"/>
    </source>
</evidence>
<comment type="similarity">
    <text evidence="13">Belongs to the SAT4 family.</text>
</comment>
<evidence type="ECO:0000256" key="9">
    <source>
        <dbReference type="ARBA" id="ARBA00022989"/>
    </source>
</evidence>
<name>A0A6G1L752_9PEZI</name>
<feature type="transmembrane region" description="Helical" evidence="15">
    <location>
        <begin position="303"/>
        <end position="325"/>
    </location>
</feature>
<keyword evidence="6" id="KW-0325">Glycoprotein</keyword>
<dbReference type="GO" id="GO:0005576">
    <property type="term" value="C:extracellular region"/>
    <property type="evidence" value="ECO:0007669"/>
    <property type="project" value="UniProtKB-SubCell"/>
</dbReference>
<evidence type="ECO:0000313" key="18">
    <source>
        <dbReference type="EMBL" id="KAF2768697.1"/>
    </source>
</evidence>
<evidence type="ECO:0000256" key="8">
    <source>
        <dbReference type="ARBA" id="ARBA00022729"/>
    </source>
</evidence>
<organism evidence="18 19">
    <name type="scientific">Teratosphaeria nubilosa</name>
    <dbReference type="NCBI Taxonomy" id="161662"/>
    <lineage>
        <taxon>Eukaryota</taxon>
        <taxon>Fungi</taxon>
        <taxon>Dikarya</taxon>
        <taxon>Ascomycota</taxon>
        <taxon>Pezizomycotina</taxon>
        <taxon>Dothideomycetes</taxon>
        <taxon>Dothideomycetidae</taxon>
        <taxon>Mycosphaerellales</taxon>
        <taxon>Teratosphaeriaceae</taxon>
        <taxon>Teratosphaeria</taxon>
    </lineage>
</organism>
<dbReference type="EMBL" id="ML995841">
    <property type="protein sequence ID" value="KAF2768697.1"/>
    <property type="molecule type" value="Genomic_DNA"/>
</dbReference>
<protein>
    <recommendedName>
        <fullName evidence="17">CFEM domain-containing protein</fullName>
    </recommendedName>
</protein>
<evidence type="ECO:0000256" key="7">
    <source>
        <dbReference type="ARBA" id="ARBA00022692"/>
    </source>
</evidence>
<keyword evidence="8 16" id="KW-0732">Signal</keyword>